<keyword evidence="2" id="KW-0433">Leucine-rich repeat</keyword>
<feature type="compositionally biased region" description="Low complexity" evidence="4">
    <location>
        <begin position="209"/>
        <end position="223"/>
    </location>
</feature>
<dbReference type="InterPro" id="IPR003591">
    <property type="entry name" value="Leu-rich_rpt_typical-subtyp"/>
</dbReference>
<feature type="region of interest" description="Disordered" evidence="4">
    <location>
        <begin position="1"/>
        <end position="23"/>
    </location>
</feature>
<organism evidence="5 6">
    <name type="scientific">Edaphochlamys debaryana</name>
    <dbReference type="NCBI Taxonomy" id="47281"/>
    <lineage>
        <taxon>Eukaryota</taxon>
        <taxon>Viridiplantae</taxon>
        <taxon>Chlorophyta</taxon>
        <taxon>core chlorophytes</taxon>
        <taxon>Chlorophyceae</taxon>
        <taxon>CS clade</taxon>
        <taxon>Chlamydomonadales</taxon>
        <taxon>Chlamydomonadales incertae sedis</taxon>
        <taxon>Edaphochlamys</taxon>
    </lineage>
</organism>
<dbReference type="EMBL" id="JAEHOE010000037">
    <property type="protein sequence ID" value="KAG2493425.1"/>
    <property type="molecule type" value="Genomic_DNA"/>
</dbReference>
<dbReference type="InterPro" id="IPR001611">
    <property type="entry name" value="Leu-rich_rpt"/>
</dbReference>
<feature type="region of interest" description="Disordered" evidence="4">
    <location>
        <begin position="206"/>
        <end position="314"/>
    </location>
</feature>
<evidence type="ECO:0000256" key="2">
    <source>
        <dbReference type="ARBA" id="ARBA00022614"/>
    </source>
</evidence>
<dbReference type="PANTHER" id="PTHR15454">
    <property type="entry name" value="NISCHARIN RELATED"/>
    <property type="match status" value="1"/>
</dbReference>
<comment type="subcellular location">
    <subcellularLocation>
        <location evidence="1">Cytoplasm</location>
        <location evidence="1">Cytoskeleton</location>
        <location evidence="1">Cilium axoneme</location>
    </subcellularLocation>
</comment>
<feature type="compositionally biased region" description="Low complexity" evidence="4">
    <location>
        <begin position="263"/>
        <end position="279"/>
    </location>
</feature>
<feature type="compositionally biased region" description="Low complexity" evidence="4">
    <location>
        <begin position="446"/>
        <end position="456"/>
    </location>
</feature>
<evidence type="ECO:0000256" key="3">
    <source>
        <dbReference type="ARBA" id="ARBA00022737"/>
    </source>
</evidence>
<feature type="compositionally biased region" description="Basic and acidic residues" evidence="4">
    <location>
        <begin position="469"/>
        <end position="478"/>
    </location>
</feature>
<keyword evidence="6" id="KW-1185">Reference proteome</keyword>
<feature type="region of interest" description="Disordered" evidence="4">
    <location>
        <begin position="432"/>
        <end position="481"/>
    </location>
</feature>
<feature type="compositionally biased region" description="Basic residues" evidence="4">
    <location>
        <begin position="224"/>
        <end position="233"/>
    </location>
</feature>
<dbReference type="Gene3D" id="3.80.10.10">
    <property type="entry name" value="Ribonuclease Inhibitor"/>
    <property type="match status" value="2"/>
</dbReference>
<sequence length="630" mass="65254">MVLVSMTPAEAEKSNGPKPAQTTAEAKAQKAPYLCLSSLKLTELPKGISDLSSLTNLDLSNNALAALPEACLPRSLVELTLTGNQLTELPGCIAGLPRLKKLYAGANRLRNVDAAFCSASLQHAGLAYNAVTCLPPDEQLARCQLLSLDLAHNNLEGLQSTLDTLSLLPSLAALCLSGNPLALTPRYGGEVAQRLRRLMFLDGQRTDLSSASRPGSSSSAAASQRHHHHHHGPHGANAPGGSPGRGPGSPSRSGPSGLGGPGAASAAGPRTASPSRAPSQSHGALGPGGARAPGLGPGLGLNLPEGFRSGTSFGGNTARSFGGVHWGDGDEDEGGPSALLLELSGLAPAEDPFAWLRERWREQVDTGLELGMSVPPQLEVPVPPLQPVVLHVELSDIEGTPLASIPVRLDPPSPPDVGALFDPKLKAAAAAAAAKEAKDAGRKKPGSPAGGKPSSGRGKRGGKSTPEPDAPRELERGLLRATLPLRPVGEHRDWLRAGTMVTLYRTTSTATPRPVVAAEAPPTPSKGARKKKDDAPPPVEYDISSTTEVAGTALLKAGAQVVDGYTLEGYQRLDFTPPPALFDDKSVRMPLKDPRHPTAPVAHMDVRLLLHVPPAAMTAGLGQPWPRLGG</sequence>
<feature type="region of interest" description="Disordered" evidence="4">
    <location>
        <begin position="510"/>
        <end position="538"/>
    </location>
</feature>
<protein>
    <submittedName>
        <fullName evidence="5">Uncharacterized protein</fullName>
    </submittedName>
</protein>
<dbReference type="Pfam" id="PF13855">
    <property type="entry name" value="LRR_8"/>
    <property type="match status" value="1"/>
</dbReference>
<dbReference type="SUPFAM" id="SSF52075">
    <property type="entry name" value="Outer arm dynein light chain 1"/>
    <property type="match status" value="1"/>
</dbReference>
<evidence type="ECO:0000313" key="6">
    <source>
        <dbReference type="Proteomes" id="UP000612055"/>
    </source>
</evidence>
<comment type="caution">
    <text evidence="5">The sequence shown here is derived from an EMBL/GenBank/DDBJ whole genome shotgun (WGS) entry which is preliminary data.</text>
</comment>
<accession>A0A835Y0E7</accession>
<feature type="compositionally biased region" description="Gly residues" evidence="4">
    <location>
        <begin position="285"/>
        <end position="299"/>
    </location>
</feature>
<evidence type="ECO:0000256" key="1">
    <source>
        <dbReference type="ARBA" id="ARBA00004430"/>
    </source>
</evidence>
<dbReference type="SMART" id="SM00369">
    <property type="entry name" value="LRR_TYP"/>
    <property type="match status" value="5"/>
</dbReference>
<dbReference type="AlphaFoldDB" id="A0A835Y0E7"/>
<evidence type="ECO:0000313" key="5">
    <source>
        <dbReference type="EMBL" id="KAG2493425.1"/>
    </source>
</evidence>
<reference evidence="5" key="1">
    <citation type="journal article" date="2020" name="bioRxiv">
        <title>Comparative genomics of Chlamydomonas.</title>
        <authorList>
            <person name="Craig R.J."/>
            <person name="Hasan A.R."/>
            <person name="Ness R.W."/>
            <person name="Keightley P.D."/>
        </authorList>
    </citation>
    <scope>NUCLEOTIDE SEQUENCE</scope>
    <source>
        <strain evidence="5">CCAP 11/70</strain>
    </source>
</reference>
<dbReference type="Proteomes" id="UP000612055">
    <property type="component" value="Unassembled WGS sequence"/>
</dbReference>
<gene>
    <name evidence="5" type="ORF">HYH03_008245</name>
</gene>
<proteinExistence type="predicted"/>
<name>A0A835Y0E7_9CHLO</name>
<dbReference type="InterPro" id="IPR032675">
    <property type="entry name" value="LRR_dom_sf"/>
</dbReference>
<dbReference type="PANTHER" id="PTHR15454:SF70">
    <property type="entry name" value="LEUCINE-RICH REPEAT PROTEIN (LRRP)"/>
    <property type="match status" value="1"/>
</dbReference>
<dbReference type="GO" id="GO:0005930">
    <property type="term" value="C:axoneme"/>
    <property type="evidence" value="ECO:0007669"/>
    <property type="project" value="UniProtKB-SubCell"/>
</dbReference>
<keyword evidence="3" id="KW-0677">Repeat</keyword>
<dbReference type="OrthoDB" id="1668230at2759"/>
<evidence type="ECO:0000256" key="4">
    <source>
        <dbReference type="SAM" id="MobiDB-lite"/>
    </source>
</evidence>